<dbReference type="InterPro" id="IPR050708">
    <property type="entry name" value="T6SS_VgrG/RHS"/>
</dbReference>
<feature type="compositionally biased region" description="Low complexity" evidence="1">
    <location>
        <begin position="709"/>
        <end position="721"/>
    </location>
</feature>
<name>A0ABY9GP75_9PSED</name>
<dbReference type="Proteomes" id="UP001230768">
    <property type="component" value="Chromosome"/>
</dbReference>
<reference evidence="2 3" key="1">
    <citation type="submission" date="2023-02" db="EMBL/GenBank/DDBJ databases">
        <title>Evolution of Hrp T3SS in non-pathogenic Pseudomonas fluorescens.</title>
        <authorList>
            <person name="Liao K."/>
            <person name="Wei H."/>
            <person name="Gu Y."/>
        </authorList>
    </citation>
    <scope>NUCLEOTIDE SEQUENCE [LARGE SCALE GENOMIC DNA]</scope>
    <source>
        <strain evidence="2 3">FP607</strain>
    </source>
</reference>
<dbReference type="PANTHER" id="PTHR32305:SF15">
    <property type="entry name" value="PROTEIN RHSA-RELATED"/>
    <property type="match status" value="1"/>
</dbReference>
<protein>
    <submittedName>
        <fullName evidence="2">RHS repeat-associated core domain-containing protein</fullName>
    </submittedName>
</protein>
<dbReference type="NCBIfam" id="TIGR03696">
    <property type="entry name" value="Rhs_assc_core"/>
    <property type="match status" value="1"/>
</dbReference>
<evidence type="ECO:0000313" key="2">
    <source>
        <dbReference type="EMBL" id="WLI17565.1"/>
    </source>
</evidence>
<dbReference type="Gene3D" id="3.90.210.10">
    <property type="entry name" value="Heat-Labile Enterotoxin, subunit A"/>
    <property type="match status" value="1"/>
</dbReference>
<feature type="region of interest" description="Disordered" evidence="1">
    <location>
        <begin position="679"/>
        <end position="739"/>
    </location>
</feature>
<feature type="compositionally biased region" description="Pro residues" evidence="1">
    <location>
        <begin position="699"/>
        <end position="708"/>
    </location>
</feature>
<proteinExistence type="predicted"/>
<gene>
    <name evidence="2" type="ORF">PSH88_25540</name>
</gene>
<evidence type="ECO:0000256" key="1">
    <source>
        <dbReference type="SAM" id="MobiDB-lite"/>
    </source>
</evidence>
<dbReference type="RefSeq" id="WP_305423395.1">
    <property type="nucleotide sequence ID" value="NZ_CP117430.1"/>
</dbReference>
<dbReference type="EMBL" id="CP117430">
    <property type="protein sequence ID" value="WLI17565.1"/>
    <property type="molecule type" value="Genomic_DNA"/>
</dbReference>
<organism evidence="2 3">
    <name type="scientific">Pseudomonas wuhanensis</name>
    <dbReference type="NCBI Taxonomy" id="2954098"/>
    <lineage>
        <taxon>Bacteria</taxon>
        <taxon>Pseudomonadati</taxon>
        <taxon>Pseudomonadota</taxon>
        <taxon>Gammaproteobacteria</taxon>
        <taxon>Pseudomonadales</taxon>
        <taxon>Pseudomonadaceae</taxon>
        <taxon>Pseudomonas</taxon>
    </lineage>
</organism>
<dbReference type="PANTHER" id="PTHR32305">
    <property type="match status" value="1"/>
</dbReference>
<evidence type="ECO:0000313" key="3">
    <source>
        <dbReference type="Proteomes" id="UP001230768"/>
    </source>
</evidence>
<dbReference type="InterPro" id="IPR022385">
    <property type="entry name" value="Rhs_assc_core"/>
</dbReference>
<dbReference type="Gene3D" id="2.180.10.10">
    <property type="entry name" value="RHS repeat-associated core"/>
    <property type="match status" value="1"/>
</dbReference>
<sequence>MGMHHKTPKLTIVDPRGLTIRSVDYWRTVENVPAEARINRTAYGATGRAVKHWDPRLWALSQEEPLTPANLTTAFSLSGNALLTDSVDAGWQLNLPGLGDEVLLGWDSRGTRREVEYDDQLRPVAVFEQGVTEPRRSVERMVYGGSDHGEQNQCGQLIRHDDPAGTVLFEAFSITGQCVKQVRHFTLAPVTPDWPELEADRQRLLEPGVGAASTWSFGPVGDVLEQIDARGNHQAFRLTQDGRLREARLQLQGLTTWQMLVSDIQYNAEGQIAHETAGNAVQTTLCYRPEDGLLMERRSQDASAGMLQHLIYDYDRMGNVLSIEDKALPVRYFANQRIEPVSRFNYDSLYQLIEASGWEAGSANQGPASIGRVDPAAVSNYRQTYSYDAGGNLLKLTHVGAQNHGRDLKVARYSNRCLPWRNGVPPTEEQIATAFDTNGNLLELDQGRVLAWALRNQLQSVSPVERASGLNDRESYLYDGGGQRVRKIRSLQTNARTVTAEVRYLPGLELRTESGTGEVLQVITAQAGLNSVRVLHWETTPQSGISNDQYRYGLVDHLNSCTLELAGDARIISWETYYPFGETAWFAGTDMIEASYKTIRYSGKERDATGLYYYGYRFYISWLQRWLNPDPAGTVDGLNLYRMVRNNPVSLVDENGLNPNKANGSLVARMTGLFNGANVSGAPAPARPPIPSRPGTLPSAPPPRPPVPTQSSPVQMNVAAPAKKEAPPRPPAPVALPTASPSTGALPSYATGSMVVGSHSLLIGQQGGIVAMRGDDRTPDQIRTAGGFFPRDNRGPKIKEEFRQAAVTKGINTQAQEHVRSPIAGYVSTGMDEDSGGYGDTRAYLYRMEIPGLKEQAVNDQTLGLGSPFKFTPKGRLDTRLLMSGNTLDQSKFVAMIPPLTVEMTFITPIPSAFIVAYRPAKSNQWISFQP</sequence>
<keyword evidence="3" id="KW-1185">Reference proteome</keyword>
<accession>A0ABY9GP75</accession>